<dbReference type="Gene3D" id="3.40.50.720">
    <property type="entry name" value="NAD(P)-binding Rossmann-like Domain"/>
    <property type="match status" value="1"/>
</dbReference>
<dbReference type="PRINTS" id="PR00081">
    <property type="entry name" value="GDHRDH"/>
</dbReference>
<evidence type="ECO:0000256" key="2">
    <source>
        <dbReference type="ARBA" id="ARBA00023002"/>
    </source>
</evidence>
<keyword evidence="2" id="KW-0560">Oxidoreductase</keyword>
<sequence>MSQTPSPVALVTGGAHGIGAGIATLLAANGWRVVTADLKPAPGAPGRHVVADVAEEAAVAALAEGIQTQEGRLDALVCNAGIMIRKPVEELSLAEWQKVLGTNLTSAFLLSKACAPLLRQSGRGAIVCIASTRAHMSEPDTEAYAATKGGLVALTHALAVSLGPAIRVNCVSPGWIDVAGEALRPEDHAQHPAGRVGQPRDIAALVAWLIGPEAGFVTGAEFISDGGMTRKMIYAE</sequence>
<comment type="caution">
    <text evidence="3">The sequence shown here is derived from an EMBL/GenBank/DDBJ whole genome shotgun (WGS) entry which is preliminary data.</text>
</comment>
<dbReference type="RefSeq" id="WP_207416365.1">
    <property type="nucleotide sequence ID" value="NZ_CP061177.1"/>
</dbReference>
<dbReference type="PANTHER" id="PTHR43639:SF1">
    <property type="entry name" value="SHORT-CHAIN DEHYDROGENASE_REDUCTASE FAMILY PROTEIN"/>
    <property type="match status" value="1"/>
</dbReference>
<keyword evidence="4" id="KW-1185">Reference proteome</keyword>
<gene>
    <name evidence="3" type="ORF">IAI61_07850</name>
</gene>
<evidence type="ECO:0000313" key="3">
    <source>
        <dbReference type="EMBL" id="MBO1078940.1"/>
    </source>
</evidence>
<dbReference type="PRINTS" id="PR00080">
    <property type="entry name" value="SDRFAMILY"/>
</dbReference>
<comment type="similarity">
    <text evidence="1">Belongs to the short-chain dehydrogenases/reductases (SDR) family.</text>
</comment>
<protein>
    <submittedName>
        <fullName evidence="3">SDR family oxidoreductase</fullName>
    </submittedName>
</protein>
<dbReference type="InterPro" id="IPR020904">
    <property type="entry name" value="Sc_DH/Rdtase_CS"/>
</dbReference>
<evidence type="ECO:0000313" key="4">
    <source>
        <dbReference type="Proteomes" id="UP001518989"/>
    </source>
</evidence>
<dbReference type="EMBL" id="JACTNG010000003">
    <property type="protein sequence ID" value="MBO1078940.1"/>
    <property type="molecule type" value="Genomic_DNA"/>
</dbReference>
<dbReference type="InterPro" id="IPR036291">
    <property type="entry name" value="NAD(P)-bd_dom_sf"/>
</dbReference>
<proteinExistence type="inferred from homology"/>
<dbReference type="Pfam" id="PF13561">
    <property type="entry name" value="adh_short_C2"/>
    <property type="match status" value="1"/>
</dbReference>
<dbReference type="SUPFAM" id="SSF51735">
    <property type="entry name" value="NAD(P)-binding Rossmann-fold domains"/>
    <property type="match status" value="1"/>
</dbReference>
<evidence type="ECO:0000256" key="1">
    <source>
        <dbReference type="ARBA" id="ARBA00006484"/>
    </source>
</evidence>
<dbReference type="Proteomes" id="UP001518989">
    <property type="component" value="Unassembled WGS sequence"/>
</dbReference>
<organism evidence="3 4">
    <name type="scientific">Roseomonas haemaphysalidis</name>
    <dbReference type="NCBI Taxonomy" id="2768162"/>
    <lineage>
        <taxon>Bacteria</taxon>
        <taxon>Pseudomonadati</taxon>
        <taxon>Pseudomonadota</taxon>
        <taxon>Alphaproteobacteria</taxon>
        <taxon>Acetobacterales</taxon>
        <taxon>Roseomonadaceae</taxon>
        <taxon>Roseomonas</taxon>
    </lineage>
</organism>
<dbReference type="PROSITE" id="PS00061">
    <property type="entry name" value="ADH_SHORT"/>
    <property type="match status" value="1"/>
</dbReference>
<dbReference type="PANTHER" id="PTHR43639">
    <property type="entry name" value="OXIDOREDUCTASE, SHORT-CHAIN DEHYDROGENASE/REDUCTASE FAMILY (AFU_ORTHOLOGUE AFUA_5G02870)"/>
    <property type="match status" value="1"/>
</dbReference>
<dbReference type="InterPro" id="IPR002347">
    <property type="entry name" value="SDR_fam"/>
</dbReference>
<name>A0ABS3KN94_9PROT</name>
<reference evidence="3 4" key="1">
    <citation type="submission" date="2020-09" db="EMBL/GenBank/DDBJ databases">
        <title>Roseomonas.</title>
        <authorList>
            <person name="Zhu W."/>
        </authorList>
    </citation>
    <scope>NUCLEOTIDE SEQUENCE [LARGE SCALE GENOMIC DNA]</scope>
    <source>
        <strain evidence="3 4">573</strain>
    </source>
</reference>
<accession>A0ABS3KN94</accession>